<gene>
    <name evidence="7" type="ORF">QVD17_11245</name>
</gene>
<proteinExistence type="inferred from homology"/>
<sequence length="720" mass="80070">MQQRHQDPLTTSSIAGKRYATVAGKRHATHTCKGCGGICITSPLKLKSSFFFINPNPRGGFIQSRVLFQNPSLVFEDLSIYLLAPIMATVAPSADQAADLLKNLSLDAQSKTLEIPKPTKKLSVDNTKTENGQNQPLGRSVTPLIPDFMDPTVAYYPNGYASPYYYGGYDGTTNNWSDYSRYVNPDKVDMSHGVYGDMYNGYGYAPYGPYSPAGHDGQVYGAQHYQYTSPYFQPLTSNNGPYSSAAIPPKGENAPSATADRAPLIVDSANGVKGTTGSAFVKPTPYQNSIFNANGSYKKGSQNGFQDPKYCFEGIHSSAPWLDAPLYSDGQTKNNFNITPVTNGNGVASKNQNFHSHSHVMGFQSPKPSSGANTASGYMNQIYANKLYNQYGRDFQSFYGYGANGYASQINGRGWLATDNKYKPRGRGNGFFFYNNENVDGLNELNRGPRTRYVKNQNVLTPTKGVEMEAEVVEKVSSTPNREQYNQPDFPHTYEDAKFFVIKSYSEDDVHKSVKYSFWSSTQNGNKKLDAAYQEAQQKSGSCPIFLFFSVNTSGQFVGVAEMVGPVDFNKSIEYWQQDKWIGCFPVKWHIVKDLPNSLLKHITLENNENKPVTNSRDTQEVKLEQGVQVLKIFKDETSKQCILDDFDFYEDRQRRIQEKKAKQHQFQKQAWEGKTEEVIKAEVVTLKSSEVSQDTLKEATSAHVNGDVKPTVNGVANGC</sequence>
<protein>
    <recommendedName>
        <fullName evidence="4">YTH domain-containing family protein</fullName>
    </recommendedName>
</protein>
<dbReference type="InterPro" id="IPR007275">
    <property type="entry name" value="YTH_domain"/>
</dbReference>
<evidence type="ECO:0000256" key="2">
    <source>
        <dbReference type="ARBA" id="ARBA00022490"/>
    </source>
</evidence>
<feature type="domain" description="YTH" evidence="6">
    <location>
        <begin position="497"/>
        <end position="634"/>
    </location>
</feature>
<dbReference type="Pfam" id="PF04146">
    <property type="entry name" value="YTH"/>
    <property type="match status" value="1"/>
</dbReference>
<dbReference type="PROSITE" id="PS50882">
    <property type="entry name" value="YTH"/>
    <property type="match status" value="1"/>
</dbReference>
<evidence type="ECO:0000256" key="4">
    <source>
        <dbReference type="RuleBase" id="RU369095"/>
    </source>
</evidence>
<dbReference type="GO" id="GO:0003729">
    <property type="term" value="F:mRNA binding"/>
    <property type="evidence" value="ECO:0007669"/>
    <property type="project" value="UniProtKB-UniRule"/>
</dbReference>
<name>A0AAD8P1Y8_TARER</name>
<dbReference type="GO" id="GO:0061157">
    <property type="term" value="P:mRNA destabilization"/>
    <property type="evidence" value="ECO:0007669"/>
    <property type="project" value="TreeGrafter"/>
</dbReference>
<dbReference type="FunFam" id="3.10.590.10:FF:000001">
    <property type="entry name" value="YTH domain family 1, isoform CRA_a"/>
    <property type="match status" value="1"/>
</dbReference>
<comment type="subcellular location">
    <subcellularLocation>
        <location evidence="1">Cytoplasm</location>
    </subcellularLocation>
</comment>
<dbReference type="AlphaFoldDB" id="A0AAD8P1Y8"/>
<comment type="similarity">
    <text evidence="4">Belongs to the YTHDF family.</text>
</comment>
<comment type="function">
    <text evidence="4">Specifically recognizes and binds N6-methyladenosine (m6A)-containing RNAs, and regulates mRNA stability. M6A is a modification present at internal sites of mRNAs and some non-coding RNAs and plays a role in mRNA stability and processing.</text>
</comment>
<organism evidence="7 8">
    <name type="scientific">Tagetes erecta</name>
    <name type="common">African marigold</name>
    <dbReference type="NCBI Taxonomy" id="13708"/>
    <lineage>
        <taxon>Eukaryota</taxon>
        <taxon>Viridiplantae</taxon>
        <taxon>Streptophyta</taxon>
        <taxon>Embryophyta</taxon>
        <taxon>Tracheophyta</taxon>
        <taxon>Spermatophyta</taxon>
        <taxon>Magnoliopsida</taxon>
        <taxon>eudicotyledons</taxon>
        <taxon>Gunneridae</taxon>
        <taxon>Pentapetalae</taxon>
        <taxon>asterids</taxon>
        <taxon>campanulids</taxon>
        <taxon>Asterales</taxon>
        <taxon>Asteraceae</taxon>
        <taxon>Asteroideae</taxon>
        <taxon>Heliantheae alliance</taxon>
        <taxon>Tageteae</taxon>
        <taxon>Tagetes</taxon>
    </lineage>
</organism>
<keyword evidence="2" id="KW-0963">Cytoplasm</keyword>
<evidence type="ECO:0000256" key="1">
    <source>
        <dbReference type="ARBA" id="ARBA00004496"/>
    </source>
</evidence>
<evidence type="ECO:0000256" key="5">
    <source>
        <dbReference type="SAM" id="MobiDB-lite"/>
    </source>
</evidence>
<evidence type="ECO:0000256" key="3">
    <source>
        <dbReference type="ARBA" id="ARBA00022884"/>
    </source>
</evidence>
<dbReference type="PANTHER" id="PTHR12357">
    <property type="entry name" value="YTH YT521-B HOMOLOGY DOMAIN-CONTAINING"/>
    <property type="match status" value="1"/>
</dbReference>
<evidence type="ECO:0000313" key="7">
    <source>
        <dbReference type="EMBL" id="KAK1429046.1"/>
    </source>
</evidence>
<reference evidence="7" key="1">
    <citation type="journal article" date="2023" name="bioRxiv">
        <title>Improved chromosome-level genome assembly for marigold (Tagetes erecta).</title>
        <authorList>
            <person name="Jiang F."/>
            <person name="Yuan L."/>
            <person name="Wang S."/>
            <person name="Wang H."/>
            <person name="Xu D."/>
            <person name="Wang A."/>
            <person name="Fan W."/>
        </authorList>
    </citation>
    <scope>NUCLEOTIDE SEQUENCE</scope>
    <source>
        <strain evidence="7">WSJ</strain>
        <tissue evidence="7">Leaf</tissue>
    </source>
</reference>
<evidence type="ECO:0000313" key="8">
    <source>
        <dbReference type="Proteomes" id="UP001229421"/>
    </source>
</evidence>
<dbReference type="Proteomes" id="UP001229421">
    <property type="component" value="Unassembled WGS sequence"/>
</dbReference>
<keyword evidence="8" id="KW-1185">Reference proteome</keyword>
<feature type="region of interest" description="Disordered" evidence="5">
    <location>
        <begin position="122"/>
        <end position="141"/>
    </location>
</feature>
<dbReference type="GO" id="GO:1990247">
    <property type="term" value="F:N6-methyladenosine-containing RNA reader activity"/>
    <property type="evidence" value="ECO:0007669"/>
    <property type="project" value="UniProtKB-UniRule"/>
</dbReference>
<comment type="caution">
    <text evidence="7">The sequence shown here is derived from an EMBL/GenBank/DDBJ whole genome shotgun (WGS) entry which is preliminary data.</text>
</comment>
<dbReference type="GO" id="GO:0005737">
    <property type="term" value="C:cytoplasm"/>
    <property type="evidence" value="ECO:0007669"/>
    <property type="project" value="UniProtKB-SubCell"/>
</dbReference>
<feature type="compositionally biased region" description="Polar residues" evidence="5">
    <location>
        <begin position="124"/>
        <end position="137"/>
    </location>
</feature>
<dbReference type="InterPro" id="IPR045168">
    <property type="entry name" value="YTH_prot"/>
</dbReference>
<keyword evidence="3 4" id="KW-0694">RNA-binding</keyword>
<dbReference type="EMBL" id="JAUHHV010000003">
    <property type="protein sequence ID" value="KAK1429046.1"/>
    <property type="molecule type" value="Genomic_DNA"/>
</dbReference>
<dbReference type="PANTHER" id="PTHR12357:SF99">
    <property type="entry name" value="YTH DOMAIN-CONTAINING PROTEIN ECT2-RELATED"/>
    <property type="match status" value="1"/>
</dbReference>
<evidence type="ECO:0000259" key="6">
    <source>
        <dbReference type="PROSITE" id="PS50882"/>
    </source>
</evidence>
<dbReference type="CDD" id="cd21134">
    <property type="entry name" value="YTH"/>
    <property type="match status" value="1"/>
</dbReference>
<accession>A0AAD8P1Y8</accession>
<dbReference type="Gene3D" id="3.10.590.10">
    <property type="entry name" value="ph1033 like domains"/>
    <property type="match status" value="1"/>
</dbReference>